<evidence type="ECO:0000313" key="3">
    <source>
        <dbReference type="EMBL" id="EPQ51652.1"/>
    </source>
</evidence>
<dbReference type="OrthoDB" id="2998174at2759"/>
<evidence type="ECO:0000256" key="2">
    <source>
        <dbReference type="ARBA" id="ARBA00023239"/>
    </source>
</evidence>
<dbReference type="STRING" id="670483.S7PWE8"/>
<protein>
    <submittedName>
        <fullName evidence="3">Terpenoid synthase</fullName>
    </submittedName>
</protein>
<reference evidence="3 4" key="1">
    <citation type="journal article" date="2012" name="Science">
        <title>The Paleozoic origin of enzymatic lignin decomposition reconstructed from 31 fungal genomes.</title>
        <authorList>
            <person name="Floudas D."/>
            <person name="Binder M."/>
            <person name="Riley R."/>
            <person name="Barry K."/>
            <person name="Blanchette R.A."/>
            <person name="Henrissat B."/>
            <person name="Martinez A.T."/>
            <person name="Otillar R."/>
            <person name="Spatafora J.W."/>
            <person name="Yadav J.S."/>
            <person name="Aerts A."/>
            <person name="Benoit I."/>
            <person name="Boyd A."/>
            <person name="Carlson A."/>
            <person name="Copeland A."/>
            <person name="Coutinho P.M."/>
            <person name="de Vries R.P."/>
            <person name="Ferreira P."/>
            <person name="Findley K."/>
            <person name="Foster B."/>
            <person name="Gaskell J."/>
            <person name="Glotzer D."/>
            <person name="Gorecki P."/>
            <person name="Heitman J."/>
            <person name="Hesse C."/>
            <person name="Hori C."/>
            <person name="Igarashi K."/>
            <person name="Jurgens J.A."/>
            <person name="Kallen N."/>
            <person name="Kersten P."/>
            <person name="Kohler A."/>
            <person name="Kuees U."/>
            <person name="Kumar T.K.A."/>
            <person name="Kuo A."/>
            <person name="LaButti K."/>
            <person name="Larrondo L.F."/>
            <person name="Lindquist E."/>
            <person name="Ling A."/>
            <person name="Lombard V."/>
            <person name="Lucas S."/>
            <person name="Lundell T."/>
            <person name="Martin R."/>
            <person name="McLaughlin D.J."/>
            <person name="Morgenstern I."/>
            <person name="Morin E."/>
            <person name="Murat C."/>
            <person name="Nagy L.G."/>
            <person name="Nolan M."/>
            <person name="Ohm R.A."/>
            <person name="Patyshakuliyeva A."/>
            <person name="Rokas A."/>
            <person name="Ruiz-Duenas F.J."/>
            <person name="Sabat G."/>
            <person name="Salamov A."/>
            <person name="Samejima M."/>
            <person name="Schmutz J."/>
            <person name="Slot J.C."/>
            <person name="St John F."/>
            <person name="Stenlid J."/>
            <person name="Sun H."/>
            <person name="Sun S."/>
            <person name="Syed K."/>
            <person name="Tsang A."/>
            <person name="Wiebenga A."/>
            <person name="Young D."/>
            <person name="Pisabarro A."/>
            <person name="Eastwood D.C."/>
            <person name="Martin F."/>
            <person name="Cullen D."/>
            <person name="Grigoriev I.V."/>
            <person name="Hibbett D.S."/>
        </authorList>
    </citation>
    <scope>NUCLEOTIDE SEQUENCE [LARGE SCALE GENOMIC DNA]</scope>
    <source>
        <strain evidence="3 4">ATCC 11539</strain>
    </source>
</reference>
<dbReference type="EMBL" id="KB469310">
    <property type="protein sequence ID" value="EPQ51652.1"/>
    <property type="molecule type" value="Genomic_DNA"/>
</dbReference>
<evidence type="ECO:0000256" key="1">
    <source>
        <dbReference type="ARBA" id="ARBA00007946"/>
    </source>
</evidence>
<evidence type="ECO:0000313" key="4">
    <source>
        <dbReference type="Proteomes" id="UP000030669"/>
    </source>
</evidence>
<dbReference type="Proteomes" id="UP000030669">
    <property type="component" value="Unassembled WGS sequence"/>
</dbReference>
<dbReference type="SUPFAM" id="SSF48576">
    <property type="entry name" value="Terpenoid synthases"/>
    <property type="match status" value="1"/>
</dbReference>
<dbReference type="RefSeq" id="XP_007870092.1">
    <property type="nucleotide sequence ID" value="XM_007871901.1"/>
</dbReference>
<proteinExistence type="inferred from homology"/>
<dbReference type="KEGG" id="gtr:GLOTRDRAFT_141015"/>
<dbReference type="AlphaFoldDB" id="S7PWE8"/>
<dbReference type="eggNOG" id="ENOG502SQ3X">
    <property type="taxonomic scope" value="Eukaryota"/>
</dbReference>
<keyword evidence="2" id="KW-0456">Lyase</keyword>
<name>S7PWE8_GLOTA</name>
<comment type="similarity">
    <text evidence="1">Belongs to the trichodiene synthase family.</text>
</comment>
<organism evidence="3 4">
    <name type="scientific">Gloeophyllum trabeum (strain ATCC 11539 / FP-39264 / Madison 617)</name>
    <name type="common">Brown rot fungus</name>
    <dbReference type="NCBI Taxonomy" id="670483"/>
    <lineage>
        <taxon>Eukaryota</taxon>
        <taxon>Fungi</taxon>
        <taxon>Dikarya</taxon>
        <taxon>Basidiomycota</taxon>
        <taxon>Agaricomycotina</taxon>
        <taxon>Agaricomycetes</taxon>
        <taxon>Gloeophyllales</taxon>
        <taxon>Gloeophyllaceae</taxon>
        <taxon>Gloeophyllum</taxon>
    </lineage>
</organism>
<accession>S7PWE8</accession>
<dbReference type="SFLD" id="SFLDG01021">
    <property type="entry name" value="Trichodiene_Synthase_Like"/>
    <property type="match status" value="1"/>
</dbReference>
<gene>
    <name evidence="3" type="ORF">GLOTRDRAFT_141015</name>
</gene>
<sequence length="406" mass="45694">MVYKYPIIDVVRPATKTVGPLSTDISSRKESSNAGSFDYKARINQFLHDIGYRYEPTPSADPEFLLLFHDWIITEVQPVSGLDEKRIAAIENWASSVPVWCYPYADLEPTMLMSKLTALALIIDDSLLNDNAVHKHIALFTHRLYMGEPQPAGTILPLYEECIRALSTFIGEDGVLRGMAVTPWITYMEAASLEKRIQAFDEEVRASPFDAGTPVESLVSRRGQGGVGIIKLGADAIAFPHFLREKTGVNESYAAIIFKASRKQELPLTRYIKAVPDISFTVAVVNDILSFHKEELQGETINLVHLLTQCLAPTQKLSGQKWDVNDTLELLCEQLKNAFLRIDSLLRLEEFDGVVTGDEGLNENADRIMDMQIAKQWRAWRDGYISWHLESGRYQLDFLGYGCDSQ</sequence>
<keyword evidence="4" id="KW-1185">Reference proteome</keyword>
<dbReference type="InterPro" id="IPR008949">
    <property type="entry name" value="Isoprenoid_synthase_dom_sf"/>
</dbReference>
<dbReference type="GeneID" id="19304672"/>
<dbReference type="HOGENOM" id="CLU_678028_0_0_1"/>
<dbReference type="SFLD" id="SFLDS00005">
    <property type="entry name" value="Isoprenoid_Synthase_Type_I"/>
    <property type="match status" value="1"/>
</dbReference>
<dbReference type="Gene3D" id="1.10.600.10">
    <property type="entry name" value="Farnesyl Diphosphate Synthase"/>
    <property type="match status" value="1"/>
</dbReference>
<dbReference type="InterPro" id="IPR024652">
    <property type="entry name" value="Trichodiene_synth"/>
</dbReference>
<dbReference type="OMA" id="FIDYTND"/>
<dbReference type="GO" id="GO:0016838">
    <property type="term" value="F:carbon-oxygen lyase activity, acting on phosphates"/>
    <property type="evidence" value="ECO:0007669"/>
    <property type="project" value="InterPro"/>
</dbReference>